<keyword evidence="2" id="KW-1185">Reference proteome</keyword>
<dbReference type="EMBL" id="BQNB010017927">
    <property type="protein sequence ID" value="GJT68765.1"/>
    <property type="molecule type" value="Genomic_DNA"/>
</dbReference>
<dbReference type="Proteomes" id="UP001151760">
    <property type="component" value="Unassembled WGS sequence"/>
</dbReference>
<name>A0ABQ5FZH2_9ASTR</name>
<evidence type="ECO:0000313" key="1">
    <source>
        <dbReference type="EMBL" id="GJT68765.1"/>
    </source>
</evidence>
<evidence type="ECO:0000313" key="2">
    <source>
        <dbReference type="Proteomes" id="UP001151760"/>
    </source>
</evidence>
<reference evidence="1" key="1">
    <citation type="journal article" date="2022" name="Int. J. Mol. Sci.">
        <title>Draft Genome of Tanacetum Coccineum: Genomic Comparison of Closely Related Tanacetum-Family Plants.</title>
        <authorList>
            <person name="Yamashiro T."/>
            <person name="Shiraishi A."/>
            <person name="Nakayama K."/>
            <person name="Satake H."/>
        </authorList>
    </citation>
    <scope>NUCLEOTIDE SEQUENCE</scope>
</reference>
<sequence length="70" mass="7761">MLAQHPAAATYSASAEDIATDCYFLALQYTSKNLNILDTTDQDWEYLLDLKDKVSRRLNVEGLCFSGALG</sequence>
<organism evidence="1 2">
    <name type="scientific">Tanacetum coccineum</name>
    <dbReference type="NCBI Taxonomy" id="301880"/>
    <lineage>
        <taxon>Eukaryota</taxon>
        <taxon>Viridiplantae</taxon>
        <taxon>Streptophyta</taxon>
        <taxon>Embryophyta</taxon>
        <taxon>Tracheophyta</taxon>
        <taxon>Spermatophyta</taxon>
        <taxon>Magnoliopsida</taxon>
        <taxon>eudicotyledons</taxon>
        <taxon>Gunneridae</taxon>
        <taxon>Pentapetalae</taxon>
        <taxon>asterids</taxon>
        <taxon>campanulids</taxon>
        <taxon>Asterales</taxon>
        <taxon>Asteraceae</taxon>
        <taxon>Asteroideae</taxon>
        <taxon>Anthemideae</taxon>
        <taxon>Anthemidinae</taxon>
        <taxon>Tanacetum</taxon>
    </lineage>
</organism>
<comment type="caution">
    <text evidence="1">The sequence shown here is derived from an EMBL/GenBank/DDBJ whole genome shotgun (WGS) entry which is preliminary data.</text>
</comment>
<reference evidence="1" key="2">
    <citation type="submission" date="2022-01" db="EMBL/GenBank/DDBJ databases">
        <authorList>
            <person name="Yamashiro T."/>
            <person name="Shiraishi A."/>
            <person name="Satake H."/>
            <person name="Nakayama K."/>
        </authorList>
    </citation>
    <scope>NUCLEOTIDE SEQUENCE</scope>
</reference>
<protein>
    <submittedName>
        <fullName evidence="1">Uncharacterized protein</fullName>
    </submittedName>
</protein>
<proteinExistence type="predicted"/>
<gene>
    <name evidence="1" type="ORF">Tco_1020245</name>
</gene>
<accession>A0ABQ5FZH2</accession>